<dbReference type="SUPFAM" id="SSF46689">
    <property type="entry name" value="Homeodomain-like"/>
    <property type="match status" value="1"/>
</dbReference>
<dbReference type="Proteomes" id="UP000184603">
    <property type="component" value="Unassembled WGS sequence"/>
</dbReference>
<proteinExistence type="predicted"/>
<dbReference type="InterPro" id="IPR058031">
    <property type="entry name" value="AAA_lid_NorR"/>
</dbReference>
<dbReference type="Pfam" id="PF25601">
    <property type="entry name" value="AAA_lid_14"/>
    <property type="match status" value="1"/>
</dbReference>
<feature type="modified residue" description="4-aspartylphosphate" evidence="6">
    <location>
        <position position="51"/>
    </location>
</feature>
<keyword evidence="6" id="KW-0597">Phosphoprotein</keyword>
<dbReference type="SUPFAM" id="SSF52540">
    <property type="entry name" value="P-loop containing nucleoside triphosphate hydrolases"/>
    <property type="match status" value="1"/>
</dbReference>
<dbReference type="InterPro" id="IPR009057">
    <property type="entry name" value="Homeodomain-like_sf"/>
</dbReference>
<dbReference type="AlphaFoldDB" id="A0A1M7Y7E1"/>
<dbReference type="SMART" id="SM00448">
    <property type="entry name" value="REC"/>
    <property type="match status" value="1"/>
</dbReference>
<dbReference type="EMBL" id="FRFE01000010">
    <property type="protein sequence ID" value="SHO48446.1"/>
    <property type="molecule type" value="Genomic_DNA"/>
</dbReference>
<dbReference type="Pfam" id="PF00158">
    <property type="entry name" value="Sigma54_activat"/>
    <property type="match status" value="1"/>
</dbReference>
<dbReference type="InterPro" id="IPR003593">
    <property type="entry name" value="AAA+_ATPase"/>
</dbReference>
<dbReference type="PROSITE" id="PS00675">
    <property type="entry name" value="SIGMA54_INTERACT_1"/>
    <property type="match status" value="1"/>
</dbReference>
<dbReference type="Gene3D" id="3.40.50.2300">
    <property type="match status" value="1"/>
</dbReference>
<dbReference type="InterPro" id="IPR002197">
    <property type="entry name" value="HTH_Fis"/>
</dbReference>
<dbReference type="GO" id="GO:0043565">
    <property type="term" value="F:sequence-specific DNA binding"/>
    <property type="evidence" value="ECO:0007669"/>
    <property type="project" value="InterPro"/>
</dbReference>
<feature type="domain" description="Response regulatory" evidence="8">
    <location>
        <begin position="2"/>
        <end position="116"/>
    </location>
</feature>
<dbReference type="Gene3D" id="3.40.50.300">
    <property type="entry name" value="P-loop containing nucleotide triphosphate hydrolases"/>
    <property type="match status" value="1"/>
</dbReference>
<keyword evidence="4" id="KW-0238">DNA-binding</keyword>
<gene>
    <name evidence="9" type="ORF">SAMN02745220_02303</name>
</gene>
<dbReference type="PROSITE" id="PS50045">
    <property type="entry name" value="SIGMA54_INTERACT_4"/>
    <property type="match status" value="1"/>
</dbReference>
<dbReference type="GO" id="GO:0005524">
    <property type="term" value="F:ATP binding"/>
    <property type="evidence" value="ECO:0007669"/>
    <property type="project" value="UniProtKB-KW"/>
</dbReference>
<evidence type="ECO:0000313" key="10">
    <source>
        <dbReference type="Proteomes" id="UP000184603"/>
    </source>
</evidence>
<evidence type="ECO:0000256" key="5">
    <source>
        <dbReference type="ARBA" id="ARBA00023163"/>
    </source>
</evidence>
<dbReference type="InterPro" id="IPR025944">
    <property type="entry name" value="Sigma_54_int_dom_CS"/>
</dbReference>
<dbReference type="PANTHER" id="PTHR32071">
    <property type="entry name" value="TRANSCRIPTIONAL REGULATORY PROTEIN"/>
    <property type="match status" value="1"/>
</dbReference>
<dbReference type="Pfam" id="PF02954">
    <property type="entry name" value="HTH_8"/>
    <property type="match status" value="1"/>
</dbReference>
<dbReference type="PROSITE" id="PS00676">
    <property type="entry name" value="SIGMA54_INTERACT_2"/>
    <property type="match status" value="1"/>
</dbReference>
<keyword evidence="3" id="KW-0805">Transcription regulation</keyword>
<keyword evidence="2" id="KW-0067">ATP-binding</keyword>
<evidence type="ECO:0000256" key="4">
    <source>
        <dbReference type="ARBA" id="ARBA00023125"/>
    </source>
</evidence>
<dbReference type="FunFam" id="3.40.50.300:FF:000006">
    <property type="entry name" value="DNA-binding transcriptional regulator NtrC"/>
    <property type="match status" value="1"/>
</dbReference>
<dbReference type="InterPro" id="IPR002078">
    <property type="entry name" value="Sigma_54_int"/>
</dbReference>
<accession>A0A1M7Y7E1</accession>
<keyword evidence="10" id="KW-1185">Reference proteome</keyword>
<dbReference type="PROSITE" id="PS00688">
    <property type="entry name" value="SIGMA54_INTERACT_3"/>
    <property type="match status" value="1"/>
</dbReference>
<protein>
    <submittedName>
        <fullName evidence="9">Two-component system, NtrC family, response regulator AtoC</fullName>
    </submittedName>
</protein>
<dbReference type="InterPro" id="IPR025943">
    <property type="entry name" value="Sigma_54_int_dom_ATP-bd_2"/>
</dbReference>
<sequence>MHILIVDDEKMQREMLQGFLEKQGYSVLTAADGEEALQLFRANPVQLVLIDHRMEDMNGDEVLARMRQESPLVRAIMITAYGSVATAVKVMQIGADDFLEKPVDLLELLEKIRKIEQDVIASEEAEEVAGSLARQPLPLHIIGSSREMQDVLSLLHRAAPVEWPILIRGETGTGKEMIAKCIHLLGQRKREPFIEVNCAAIPENLFESELFGHEKGAFTGASARRRGRFELAHKGTIFLDEIGELPLQMQAKLLRVLQEKSISRVGSENQVFVDVRVIAATNRDLKQMVADGSFREDLYFRLNVLELFIPPLRERRGDIVELADYFLGKYSAGVSFDSEAQAIFVKYDFPGNVRELEHIIQRLVTFVRGKVIRVNDLPVEVREQTDSGGLLSDRLARVEKEMLLSSLEQHDWVQTRAADALGISERVLRYKMKKYGLEGRSG</sequence>
<dbReference type="SMART" id="SM00382">
    <property type="entry name" value="AAA"/>
    <property type="match status" value="1"/>
</dbReference>
<keyword evidence="1" id="KW-0547">Nucleotide-binding</keyword>
<evidence type="ECO:0000256" key="3">
    <source>
        <dbReference type="ARBA" id="ARBA00023015"/>
    </source>
</evidence>
<dbReference type="SUPFAM" id="SSF52172">
    <property type="entry name" value="CheY-like"/>
    <property type="match status" value="1"/>
</dbReference>
<dbReference type="InterPro" id="IPR025662">
    <property type="entry name" value="Sigma_54_int_dom_ATP-bd_1"/>
</dbReference>
<feature type="domain" description="Sigma-54 factor interaction" evidence="7">
    <location>
        <begin position="141"/>
        <end position="365"/>
    </location>
</feature>
<reference evidence="9 10" key="1">
    <citation type="submission" date="2016-12" db="EMBL/GenBank/DDBJ databases">
        <authorList>
            <person name="Song W.-J."/>
            <person name="Kurnit D.M."/>
        </authorList>
    </citation>
    <scope>NUCLEOTIDE SEQUENCE [LARGE SCALE GENOMIC DNA]</scope>
    <source>
        <strain evidence="9 10">DSM 18488</strain>
    </source>
</reference>
<organism evidence="9 10">
    <name type="scientific">Desulfopila aestuarii DSM 18488</name>
    <dbReference type="NCBI Taxonomy" id="1121416"/>
    <lineage>
        <taxon>Bacteria</taxon>
        <taxon>Pseudomonadati</taxon>
        <taxon>Thermodesulfobacteriota</taxon>
        <taxon>Desulfobulbia</taxon>
        <taxon>Desulfobulbales</taxon>
        <taxon>Desulfocapsaceae</taxon>
        <taxon>Desulfopila</taxon>
    </lineage>
</organism>
<keyword evidence="5" id="KW-0804">Transcription</keyword>
<dbReference type="Pfam" id="PF00072">
    <property type="entry name" value="Response_reg"/>
    <property type="match status" value="1"/>
</dbReference>
<dbReference type="GO" id="GO:0000160">
    <property type="term" value="P:phosphorelay signal transduction system"/>
    <property type="evidence" value="ECO:0007669"/>
    <property type="project" value="InterPro"/>
</dbReference>
<dbReference type="InterPro" id="IPR001789">
    <property type="entry name" value="Sig_transdc_resp-reg_receiver"/>
</dbReference>
<dbReference type="Gene3D" id="1.10.10.60">
    <property type="entry name" value="Homeodomain-like"/>
    <property type="match status" value="1"/>
</dbReference>
<dbReference type="OrthoDB" id="9763792at2"/>
<dbReference type="PRINTS" id="PR01590">
    <property type="entry name" value="HTHFIS"/>
</dbReference>
<evidence type="ECO:0000259" key="8">
    <source>
        <dbReference type="PROSITE" id="PS50110"/>
    </source>
</evidence>
<evidence type="ECO:0000259" key="7">
    <source>
        <dbReference type="PROSITE" id="PS50045"/>
    </source>
</evidence>
<dbReference type="GO" id="GO:0006355">
    <property type="term" value="P:regulation of DNA-templated transcription"/>
    <property type="evidence" value="ECO:0007669"/>
    <property type="project" value="InterPro"/>
</dbReference>
<dbReference type="PROSITE" id="PS50110">
    <property type="entry name" value="RESPONSE_REGULATORY"/>
    <property type="match status" value="1"/>
</dbReference>
<evidence type="ECO:0000256" key="6">
    <source>
        <dbReference type="PROSITE-ProRule" id="PRU00169"/>
    </source>
</evidence>
<evidence type="ECO:0000256" key="1">
    <source>
        <dbReference type="ARBA" id="ARBA00022741"/>
    </source>
</evidence>
<name>A0A1M7Y7E1_9BACT</name>
<dbReference type="InterPro" id="IPR027417">
    <property type="entry name" value="P-loop_NTPase"/>
</dbReference>
<dbReference type="InterPro" id="IPR011006">
    <property type="entry name" value="CheY-like_superfamily"/>
</dbReference>
<dbReference type="Gene3D" id="1.10.8.60">
    <property type="match status" value="1"/>
</dbReference>
<dbReference type="STRING" id="1121416.SAMN02745220_02303"/>
<dbReference type="RefSeq" id="WP_073613603.1">
    <property type="nucleotide sequence ID" value="NZ_FRFE01000010.1"/>
</dbReference>
<dbReference type="CDD" id="cd00009">
    <property type="entry name" value="AAA"/>
    <property type="match status" value="1"/>
</dbReference>
<evidence type="ECO:0000313" key="9">
    <source>
        <dbReference type="EMBL" id="SHO48446.1"/>
    </source>
</evidence>
<evidence type="ECO:0000256" key="2">
    <source>
        <dbReference type="ARBA" id="ARBA00022840"/>
    </source>
</evidence>